<accession>A0A2A4Z616</accession>
<evidence type="ECO:0000313" key="1">
    <source>
        <dbReference type="EMBL" id="PCJ02599.1"/>
    </source>
</evidence>
<name>A0A2A4Z616_9PROT</name>
<proteinExistence type="predicted"/>
<reference evidence="1" key="2">
    <citation type="journal article" date="2018" name="ISME J.">
        <title>A dynamic microbial community with high functional redundancy inhabits the cold, oxic subseafloor aquifer.</title>
        <authorList>
            <person name="Tully B.J."/>
            <person name="Wheat C.G."/>
            <person name="Glazer B.T."/>
            <person name="Huber J.A."/>
        </authorList>
    </citation>
    <scope>NUCLEOTIDE SEQUENCE</scope>
    <source>
        <strain evidence="1">NORP83</strain>
    </source>
</reference>
<organism evidence="1">
    <name type="scientific">OCS116 cluster bacterium</name>
    <dbReference type="NCBI Taxonomy" id="2030921"/>
    <lineage>
        <taxon>Bacteria</taxon>
        <taxon>Pseudomonadati</taxon>
        <taxon>Pseudomonadota</taxon>
        <taxon>Alphaproteobacteria</taxon>
        <taxon>OCS116 cluster</taxon>
    </lineage>
</organism>
<dbReference type="EMBL" id="NVUS01000004">
    <property type="protein sequence ID" value="PCJ02599.1"/>
    <property type="molecule type" value="Genomic_DNA"/>
</dbReference>
<protein>
    <submittedName>
        <fullName evidence="1">CopG family transcriptional regulator</fullName>
    </submittedName>
</protein>
<comment type="caution">
    <text evidence="1">The sequence shown here is derived from an EMBL/GenBank/DDBJ whole genome shotgun (WGS) entry which is preliminary data.</text>
</comment>
<gene>
    <name evidence="1" type="ORF">COB13_05285</name>
</gene>
<sequence length="153" mass="17413">MNRKRIHVYLGDNAHRVQQAAKKRGVSISKLVQVALVAFLDADQDKREAVIFRRLDRIMRLLGKLDRDAGVTAESLALFIQYELAVKPPLPVTDQASAKAQGRERFVQFVKRVAQRLATGKSIVNEVFEEVTVTEDDFYQLDLEEDGDENEQK</sequence>
<dbReference type="AlphaFoldDB" id="A0A2A4Z616"/>
<reference key="1">
    <citation type="submission" date="2017-08" db="EMBL/GenBank/DDBJ databases">
        <title>A dynamic microbial community with high functional redundancy inhabits the cold, oxic subseafloor aquifer.</title>
        <authorList>
            <person name="Tully B.J."/>
            <person name="Wheat C.G."/>
            <person name="Glazer B.T."/>
            <person name="Huber J.A."/>
        </authorList>
    </citation>
    <scope>NUCLEOTIDE SEQUENCE [LARGE SCALE GENOMIC DNA]</scope>
</reference>